<proteinExistence type="predicted"/>
<comment type="caution">
    <text evidence="1">The sequence shown here is derived from an EMBL/GenBank/DDBJ whole genome shotgun (WGS) entry which is preliminary data.</text>
</comment>
<evidence type="ECO:0000313" key="2">
    <source>
        <dbReference type="Proteomes" id="UP000576393"/>
    </source>
</evidence>
<dbReference type="Proteomes" id="UP000576393">
    <property type="component" value="Unassembled WGS sequence"/>
</dbReference>
<protein>
    <submittedName>
        <fullName evidence="1">Uncharacterized protein</fullName>
    </submittedName>
</protein>
<dbReference type="EMBL" id="JACCCO010000004">
    <property type="protein sequence ID" value="NYF44634.1"/>
    <property type="molecule type" value="Genomic_DNA"/>
</dbReference>
<gene>
    <name evidence="1" type="ORF">HDA43_006876</name>
</gene>
<name>A0A852VC53_9ACTN</name>
<dbReference type="AlphaFoldDB" id="A0A852VC53"/>
<keyword evidence="2" id="KW-1185">Reference proteome</keyword>
<sequence>MDRTAPFLTHFTPAALATLSRIAIELYGTYGDPHQALTAEQVRTLNDTAQLLADLDEPTPAASGHA</sequence>
<evidence type="ECO:0000313" key="1">
    <source>
        <dbReference type="EMBL" id="NYF44634.1"/>
    </source>
</evidence>
<dbReference type="RefSeq" id="WP_179829112.1">
    <property type="nucleotide sequence ID" value="NZ_JACCCO010000004.1"/>
</dbReference>
<organism evidence="1 2">
    <name type="scientific">Streptosporangium sandarakinum</name>
    <dbReference type="NCBI Taxonomy" id="1260955"/>
    <lineage>
        <taxon>Bacteria</taxon>
        <taxon>Bacillati</taxon>
        <taxon>Actinomycetota</taxon>
        <taxon>Actinomycetes</taxon>
        <taxon>Streptosporangiales</taxon>
        <taxon>Streptosporangiaceae</taxon>
        <taxon>Streptosporangium</taxon>
    </lineage>
</organism>
<accession>A0A852VC53</accession>
<reference evidence="1 2" key="1">
    <citation type="submission" date="2020-07" db="EMBL/GenBank/DDBJ databases">
        <title>Sequencing the genomes of 1000 actinobacteria strains.</title>
        <authorList>
            <person name="Klenk H.-P."/>
        </authorList>
    </citation>
    <scope>NUCLEOTIDE SEQUENCE [LARGE SCALE GENOMIC DNA]</scope>
    <source>
        <strain evidence="1 2">DSM 45763</strain>
    </source>
</reference>